<comment type="caution">
    <text evidence="2">The sequence shown here is derived from an EMBL/GenBank/DDBJ whole genome shotgun (WGS) entry which is preliminary data.</text>
</comment>
<sequence length="108" mass="12456">MGSLDTTERAPPRDARPPSPDSSILTGTLFHFIRRLNQTNYHLQIINLRLTRSIHKKNLRRTASLSANSSDSLLNLSILIHHLSYPFQSKSFTHMPILRLTRRQRLIS</sequence>
<name>A0ABQ7B6P5_BRACR</name>
<proteinExistence type="predicted"/>
<feature type="region of interest" description="Disordered" evidence="1">
    <location>
        <begin position="1"/>
        <end position="22"/>
    </location>
</feature>
<accession>A0ABQ7B6P5</accession>
<feature type="compositionally biased region" description="Basic and acidic residues" evidence="1">
    <location>
        <begin position="1"/>
        <end position="16"/>
    </location>
</feature>
<evidence type="ECO:0000313" key="2">
    <source>
        <dbReference type="EMBL" id="KAF3528222.1"/>
    </source>
</evidence>
<dbReference type="EMBL" id="QGKV02001507">
    <property type="protein sequence ID" value="KAF3528222.1"/>
    <property type="molecule type" value="Genomic_DNA"/>
</dbReference>
<evidence type="ECO:0000256" key="1">
    <source>
        <dbReference type="SAM" id="MobiDB-lite"/>
    </source>
</evidence>
<dbReference type="Proteomes" id="UP000266723">
    <property type="component" value="Unassembled WGS sequence"/>
</dbReference>
<gene>
    <name evidence="2" type="ORF">DY000_02041334</name>
</gene>
<organism evidence="2 3">
    <name type="scientific">Brassica cretica</name>
    <name type="common">Mustard</name>
    <dbReference type="NCBI Taxonomy" id="69181"/>
    <lineage>
        <taxon>Eukaryota</taxon>
        <taxon>Viridiplantae</taxon>
        <taxon>Streptophyta</taxon>
        <taxon>Embryophyta</taxon>
        <taxon>Tracheophyta</taxon>
        <taxon>Spermatophyta</taxon>
        <taxon>Magnoliopsida</taxon>
        <taxon>eudicotyledons</taxon>
        <taxon>Gunneridae</taxon>
        <taxon>Pentapetalae</taxon>
        <taxon>rosids</taxon>
        <taxon>malvids</taxon>
        <taxon>Brassicales</taxon>
        <taxon>Brassicaceae</taxon>
        <taxon>Brassiceae</taxon>
        <taxon>Brassica</taxon>
    </lineage>
</organism>
<protein>
    <submittedName>
        <fullName evidence="2">Uncharacterized protein</fullName>
    </submittedName>
</protein>
<keyword evidence="3" id="KW-1185">Reference proteome</keyword>
<reference evidence="2 3" key="1">
    <citation type="journal article" date="2020" name="BMC Genomics">
        <title>Intraspecific diversification of the crop wild relative Brassica cretica Lam. using demographic model selection.</title>
        <authorList>
            <person name="Kioukis A."/>
            <person name="Michalopoulou V.A."/>
            <person name="Briers L."/>
            <person name="Pirintsos S."/>
            <person name="Studholme D.J."/>
            <person name="Pavlidis P."/>
            <person name="Sarris P.F."/>
        </authorList>
    </citation>
    <scope>NUCLEOTIDE SEQUENCE [LARGE SCALE GENOMIC DNA]</scope>
    <source>
        <strain evidence="3">cv. PFS-1207/04</strain>
    </source>
</reference>
<evidence type="ECO:0000313" key="3">
    <source>
        <dbReference type="Proteomes" id="UP000266723"/>
    </source>
</evidence>